<keyword evidence="3" id="KW-0067">ATP-binding</keyword>
<dbReference type="Pfam" id="PF13173">
    <property type="entry name" value="AAA_14"/>
    <property type="match status" value="1"/>
</dbReference>
<dbReference type="InterPro" id="IPR027417">
    <property type="entry name" value="P-loop_NTPase"/>
</dbReference>
<reference evidence="3" key="1">
    <citation type="submission" date="2021-11" db="EMBL/GenBank/DDBJ databases">
        <title>A Novel Adlercreutzia Species, isolated from a Allomyrina dichotoma larva feces.</title>
        <authorList>
            <person name="Suh M.K."/>
        </authorList>
    </citation>
    <scope>NUCLEOTIDE SEQUENCE</scope>
    <source>
        <strain evidence="3">JBNU-10</strain>
    </source>
</reference>
<proteinExistence type="predicted"/>
<protein>
    <submittedName>
        <fullName evidence="3">ATP-binding protein</fullName>
    </submittedName>
</protein>
<accession>A0ABS9WFJ4</accession>
<feature type="domain" description="AAA" evidence="1">
    <location>
        <begin position="18"/>
        <end position="152"/>
    </location>
</feature>
<keyword evidence="3" id="KW-0547">Nucleotide-binding</keyword>
<comment type="caution">
    <text evidence="3">The sequence shown here is derived from an EMBL/GenBank/DDBJ whole genome shotgun (WGS) entry which is preliminary data.</text>
</comment>
<dbReference type="GO" id="GO:0005524">
    <property type="term" value="F:ATP binding"/>
    <property type="evidence" value="ECO:0007669"/>
    <property type="project" value="UniProtKB-KW"/>
</dbReference>
<gene>
    <name evidence="3" type="ORF">LPT13_04270</name>
</gene>
<dbReference type="InterPro" id="IPR025420">
    <property type="entry name" value="DUF4143"/>
</dbReference>
<dbReference type="InterPro" id="IPR041682">
    <property type="entry name" value="AAA_14"/>
</dbReference>
<sequence>MERYLMKELLAWKEAPRRKPVVINGARQVGKTWLLKEFGRRHFENVAYVNFDGNDAMASLFEGGYDIQRLLLGIQAETGEKVVPSRTLLVFDEVQECPKALTSLKYFRENMPELHVAAAGSLLGLTIHSGTGFPVGNVTMLNLFPLTFEEFLDARHEENLRELLTTGDGVAVSSFSSLAIPLLRDYYYVGGMPAAILAFMEDGYAAARQEQEQILLAYRLDMSKHIDAREVERILAVWDSIPRHLGKENKKFVFGQIKDGARARDYRSAITWLSQAGLVIVVQRVAKPGMPLSAYADDSAFKLFALDVGLLGAMSGLSQKAVVEGNRIFTEFKGSLTEQYVCQQLTAEVGDRPYYWTSANGANEVDFIVQNEHGTFPIEVKAEENLRSKSLRAFSERYEGMEPLRFSMSGFRVEAWLRNIPLYAMANSDLWTTTSRW</sequence>
<dbReference type="SUPFAM" id="SSF52540">
    <property type="entry name" value="P-loop containing nucleoside triphosphate hydrolases"/>
    <property type="match status" value="1"/>
</dbReference>
<dbReference type="Pfam" id="PF13635">
    <property type="entry name" value="DUF4143"/>
    <property type="match status" value="1"/>
</dbReference>
<feature type="domain" description="DUF4143" evidence="2">
    <location>
        <begin position="221"/>
        <end position="382"/>
    </location>
</feature>
<dbReference type="PANTHER" id="PTHR33295">
    <property type="entry name" value="ATPASE"/>
    <property type="match status" value="1"/>
</dbReference>
<evidence type="ECO:0000259" key="1">
    <source>
        <dbReference type="Pfam" id="PF13173"/>
    </source>
</evidence>
<evidence type="ECO:0000259" key="2">
    <source>
        <dbReference type="Pfam" id="PF13635"/>
    </source>
</evidence>
<dbReference type="RefSeq" id="WP_242163855.1">
    <property type="nucleotide sequence ID" value="NZ_JAJMLW010000001.1"/>
</dbReference>
<dbReference type="PANTHER" id="PTHR33295:SF7">
    <property type="entry name" value="ATPASE"/>
    <property type="match status" value="1"/>
</dbReference>
<keyword evidence="4" id="KW-1185">Reference proteome</keyword>
<organism evidence="3 4">
    <name type="scientific">Adlercreutzia faecimuris</name>
    <dbReference type="NCBI Taxonomy" id="2897341"/>
    <lineage>
        <taxon>Bacteria</taxon>
        <taxon>Bacillati</taxon>
        <taxon>Actinomycetota</taxon>
        <taxon>Coriobacteriia</taxon>
        <taxon>Eggerthellales</taxon>
        <taxon>Eggerthellaceae</taxon>
        <taxon>Adlercreutzia</taxon>
    </lineage>
</organism>
<dbReference type="EMBL" id="JAJMLW010000001">
    <property type="protein sequence ID" value="MCI2241569.1"/>
    <property type="molecule type" value="Genomic_DNA"/>
</dbReference>
<name>A0ABS9WFJ4_9ACTN</name>
<dbReference type="Proteomes" id="UP001430755">
    <property type="component" value="Unassembled WGS sequence"/>
</dbReference>
<evidence type="ECO:0000313" key="3">
    <source>
        <dbReference type="EMBL" id="MCI2241569.1"/>
    </source>
</evidence>
<evidence type="ECO:0000313" key="4">
    <source>
        <dbReference type="Proteomes" id="UP001430755"/>
    </source>
</evidence>